<dbReference type="InterPro" id="IPR006046">
    <property type="entry name" value="Alpha_amylase"/>
</dbReference>
<evidence type="ECO:0000256" key="6">
    <source>
        <dbReference type="ARBA" id="ARBA00023295"/>
    </source>
</evidence>
<protein>
    <submittedName>
        <fullName evidence="11">Alpha-amylase</fullName>
    </submittedName>
</protein>
<dbReference type="NCBIfam" id="NF006968">
    <property type="entry name" value="PRK09441.1-1"/>
    <property type="match status" value="1"/>
</dbReference>
<keyword evidence="3 8" id="KW-0479">Metal-binding</keyword>
<dbReference type="NCBIfam" id="NF006969">
    <property type="entry name" value="PRK09441.1-2"/>
    <property type="match status" value="1"/>
</dbReference>
<sequence length="488" mass="56548">MTKRNHTMMQFFEWHLENDGNHWNQLEKLAPELKKHGIDSVWIPPATKGITQADNGYGIYDGYDLGEFDQKGTVRTKYGTKDELFKGIEACHEHGINVYADVVMNHKAGADETEHFHVVEVHPEDRHEEISEPFEIEGWTKFDFPGRAGNHSSFQWNFNHFNGTDYDHSTGDKGVYRILGEHKRWNSQVDDEFGNYDYLMFANIDYYHPEVRDEMMYWGKWFAEETTCNGYRLDAIKHINHEFIREFVSEMRKEHGEDFYFVGEFWNPDLEACQNFLDSLDHQIDLFDVPLHYHFHVASKMGCDYDLSTIFERSLVGTHPFNAVTFVDNHDSQPHEALESWVEDWFKPIAYAMILLRKDGFPCVFYGDYIGINGEHKIPGKKEMLDPLLDARYHLAYGEQHDYFDHGNTVGWVRLGDLDIPESGCAVIASNGDHGHKRMFVGEFRAGETWIDVTGNVSESIIIDEEGFGDFQVNGQSVSVYTKQSASQ</sequence>
<comment type="cofactor">
    <cofactor evidence="1">
        <name>Ca(2+)</name>
        <dbReference type="ChEBI" id="CHEBI:29108"/>
    </cofactor>
</comment>
<dbReference type="InterPro" id="IPR013780">
    <property type="entry name" value="Glyco_hydro_b"/>
</dbReference>
<dbReference type="RefSeq" id="WP_110611913.1">
    <property type="nucleotide sequence ID" value="NZ_PDOD01000006.1"/>
</dbReference>
<evidence type="ECO:0000313" key="11">
    <source>
        <dbReference type="EMBL" id="PYZ91656.1"/>
    </source>
</evidence>
<evidence type="ECO:0000256" key="7">
    <source>
        <dbReference type="PIRSR" id="PIRSR001021-1"/>
    </source>
</evidence>
<keyword evidence="5" id="KW-0119">Carbohydrate metabolism</keyword>
<feature type="binding site" evidence="8">
    <location>
        <position position="197"/>
    </location>
    <ligand>
        <name>Ca(2+)</name>
        <dbReference type="ChEBI" id="CHEBI:29108"/>
        <label>1</label>
    </ligand>
</feature>
<dbReference type="GO" id="GO:0004556">
    <property type="term" value="F:alpha-amylase activity"/>
    <property type="evidence" value="ECO:0007669"/>
    <property type="project" value="InterPro"/>
</dbReference>
<evidence type="ECO:0000256" key="9">
    <source>
        <dbReference type="RuleBase" id="RU003615"/>
    </source>
</evidence>
<evidence type="ECO:0000256" key="4">
    <source>
        <dbReference type="ARBA" id="ARBA00022801"/>
    </source>
</evidence>
<dbReference type="Pfam" id="PF00128">
    <property type="entry name" value="Alpha-amylase"/>
    <property type="match status" value="1"/>
</dbReference>
<dbReference type="EMBL" id="PDOD01000006">
    <property type="protein sequence ID" value="PYZ91656.1"/>
    <property type="molecule type" value="Genomic_DNA"/>
</dbReference>
<dbReference type="InterPro" id="IPR017853">
    <property type="entry name" value="GH"/>
</dbReference>
<feature type="active site" description="Proton donor" evidence="7">
    <location>
        <position position="264"/>
    </location>
</feature>
<dbReference type="Pfam" id="PF09154">
    <property type="entry name" value="Alpha-amy_C_pro"/>
    <property type="match status" value="1"/>
</dbReference>
<dbReference type="GO" id="GO:0005509">
    <property type="term" value="F:calcium ion binding"/>
    <property type="evidence" value="ECO:0007669"/>
    <property type="project" value="InterPro"/>
</dbReference>
<dbReference type="GO" id="GO:0005975">
    <property type="term" value="P:carbohydrate metabolic process"/>
    <property type="evidence" value="ECO:0007669"/>
    <property type="project" value="InterPro"/>
</dbReference>
<accession>A0A323T8Z4</accession>
<dbReference type="Proteomes" id="UP000248214">
    <property type="component" value="Unassembled WGS sequence"/>
</dbReference>
<dbReference type="SMART" id="SM00642">
    <property type="entry name" value="Aamy"/>
    <property type="match status" value="1"/>
</dbReference>
<feature type="binding site" evidence="8">
    <location>
        <position position="238"/>
    </location>
    <ligand>
        <name>Ca(2+)</name>
        <dbReference type="ChEBI" id="CHEBI:29108"/>
        <label>1</label>
    </ligand>
</feature>
<evidence type="ECO:0000256" key="2">
    <source>
        <dbReference type="ARBA" id="ARBA00008061"/>
    </source>
</evidence>
<comment type="similarity">
    <text evidence="2 9">Belongs to the glycosyl hydrolase 13 family.</text>
</comment>
<name>A0A323T8Z4_9BACI</name>
<gene>
    <name evidence="11" type="ORF">CR194_18680</name>
</gene>
<evidence type="ECO:0000259" key="10">
    <source>
        <dbReference type="SMART" id="SM00642"/>
    </source>
</evidence>
<feature type="binding site" evidence="8">
    <location>
        <position position="205"/>
    </location>
    <ligand>
        <name>Ca(2+)</name>
        <dbReference type="ChEBI" id="CHEBI:29108"/>
        <label>2</label>
    </ligand>
</feature>
<dbReference type="CDD" id="cd11318">
    <property type="entry name" value="AmyAc_bac_fung_AmyA"/>
    <property type="match status" value="1"/>
</dbReference>
<dbReference type="SUPFAM" id="SSF51445">
    <property type="entry name" value="(Trans)glycosidases"/>
    <property type="match status" value="1"/>
</dbReference>
<dbReference type="InterPro" id="IPR013776">
    <property type="entry name" value="A-amylase_thermo"/>
</dbReference>
<keyword evidence="12" id="KW-1185">Reference proteome</keyword>
<keyword evidence="6" id="KW-0326">Glycosidase</keyword>
<evidence type="ECO:0000256" key="3">
    <source>
        <dbReference type="ARBA" id="ARBA00022723"/>
    </source>
</evidence>
<feature type="active site" description="Nucleophile" evidence="7">
    <location>
        <position position="234"/>
    </location>
</feature>
<reference evidence="11 12" key="1">
    <citation type="submission" date="2017-10" db="EMBL/GenBank/DDBJ databases">
        <title>Bacillus sp. nov., a halophilic bacterium isolated from a Keqin Lake.</title>
        <authorList>
            <person name="Wang H."/>
        </authorList>
    </citation>
    <scope>NUCLEOTIDE SEQUENCE [LARGE SCALE GENOMIC DNA]</scope>
    <source>
        <strain evidence="11 12">KQ-12</strain>
    </source>
</reference>
<dbReference type="AlphaFoldDB" id="A0A323T8Z4"/>
<keyword evidence="4" id="KW-0378">Hydrolase</keyword>
<dbReference type="PIRSF" id="PIRSF001021">
    <property type="entry name" value="Alph-amls_thrmst"/>
    <property type="match status" value="1"/>
</dbReference>
<dbReference type="InterPro" id="IPR006047">
    <property type="entry name" value="GH13_cat_dom"/>
</dbReference>
<dbReference type="PANTHER" id="PTHR43447">
    <property type="entry name" value="ALPHA-AMYLASE"/>
    <property type="match status" value="1"/>
</dbReference>
<organism evidence="11 12">
    <name type="scientific">Salipaludibacillus keqinensis</name>
    <dbReference type="NCBI Taxonomy" id="2045207"/>
    <lineage>
        <taxon>Bacteria</taxon>
        <taxon>Bacillati</taxon>
        <taxon>Bacillota</taxon>
        <taxon>Bacilli</taxon>
        <taxon>Bacillales</taxon>
        <taxon>Bacillaceae</taxon>
    </lineage>
</organism>
<dbReference type="SUPFAM" id="SSF51011">
    <property type="entry name" value="Glycosyl hydrolase domain"/>
    <property type="match status" value="1"/>
</dbReference>
<dbReference type="Gene3D" id="3.20.20.80">
    <property type="entry name" value="Glycosidases"/>
    <property type="match status" value="1"/>
</dbReference>
<proteinExistence type="inferred from homology"/>
<evidence type="ECO:0000256" key="5">
    <source>
        <dbReference type="ARBA" id="ARBA00023277"/>
    </source>
</evidence>
<comment type="caution">
    <text evidence="11">The sequence shown here is derived from an EMBL/GenBank/DDBJ whole genome shotgun (WGS) entry which is preliminary data.</text>
</comment>
<dbReference type="PRINTS" id="PR00110">
    <property type="entry name" value="ALPHAAMYLASE"/>
</dbReference>
<dbReference type="SMR" id="A0A323T8Z4"/>
<feature type="binding site" evidence="8">
    <location>
        <position position="105"/>
    </location>
    <ligand>
        <name>Ca(2+)</name>
        <dbReference type="ChEBI" id="CHEBI:29108"/>
        <label>1</label>
    </ligand>
</feature>
<dbReference type="Gene3D" id="2.40.30.140">
    <property type="match status" value="1"/>
</dbReference>
<dbReference type="InterPro" id="IPR015237">
    <property type="entry name" value="Alpha-amylase_C_pro"/>
</dbReference>
<evidence type="ECO:0000256" key="1">
    <source>
        <dbReference type="ARBA" id="ARBA00001913"/>
    </source>
</evidence>
<dbReference type="OrthoDB" id="9805159at2"/>
<dbReference type="Gene3D" id="2.60.40.1180">
    <property type="entry name" value="Golgi alpha-mannosidase II"/>
    <property type="match status" value="1"/>
</dbReference>
<evidence type="ECO:0000313" key="12">
    <source>
        <dbReference type="Proteomes" id="UP000248214"/>
    </source>
</evidence>
<evidence type="ECO:0000256" key="8">
    <source>
        <dbReference type="PIRSR" id="PIRSR001021-2"/>
    </source>
</evidence>
<keyword evidence="8" id="KW-0106">Calcium</keyword>
<feature type="domain" description="Glycosyl hydrolase family 13 catalytic" evidence="10">
    <location>
        <begin position="6"/>
        <end position="392"/>
    </location>
</feature>